<evidence type="ECO:0000313" key="2">
    <source>
        <dbReference type="Proteomes" id="UP000829398"/>
    </source>
</evidence>
<evidence type="ECO:0000313" key="1">
    <source>
        <dbReference type="EMBL" id="KAH9735361.1"/>
    </source>
</evidence>
<keyword evidence="1" id="KW-0067">ATP-binding</keyword>
<keyword evidence="2" id="KW-1185">Reference proteome</keyword>
<comment type="caution">
    <text evidence="1">The sequence shown here is derived from an EMBL/GenBank/DDBJ whole genome shotgun (WGS) entry which is preliminary data.</text>
</comment>
<name>A0ACB8JRM1_CITSI</name>
<gene>
    <name evidence="1" type="ORF">KPL71_017707</name>
</gene>
<sequence length="561" mass="62494">MEKGPSFLFAGVSFDKKKFATDLARFKENKESENLADDFSFVEGEKTDPEKAMVSFVKKRKRKSIAGETVEGFNVFKSSKQLAPAVDKEKEKVEDGPSKAKKELNKQIERDAVFRKKYNIHVSGANVPSPLRTFAELSSRFGCESYLLRNLAEHGYKEPTPIQRQAIPVLLSDRECFACAPTGSGKTLAFLCPMLMKLRCASKDGIRAVILCPTRELATQTTRECKKLAKGNKFQIKLMKKELVRSTDLSKFSCDILISTPLRLRLAIRRKKIDLSRVEYLVLDEADKLFEVGNLLKHIDPVVKACSNPSIVRSLFSATLPDFVEELARSIMHDAVRVIVGRKNTASESIKQKLVFAGSEEGKLLALRQSFAESLNPPVLIFVQSKDRAKELYGELAFDDIRAGVIHSDLSQTQRENAVDDFRAGKTWVLIATDVIARGMDFKGVNCVINYDFPDSGAAYIHRIGRTGRAGRSGEAITLYTEDDIPFLRNIANLMKASGCEHPHELGNMSMSRNYVNILKHKAMGCYEFISICFTVTSCGKLLQITGVPYRSKSAAASTAL</sequence>
<reference evidence="2" key="1">
    <citation type="journal article" date="2023" name="Hortic. Res.">
        <title>A chromosome-level phased genome enabling allele-level studies in sweet orange: a case study on citrus Huanglongbing tolerance.</title>
        <authorList>
            <person name="Wu B."/>
            <person name="Yu Q."/>
            <person name="Deng Z."/>
            <person name="Duan Y."/>
            <person name="Luo F."/>
            <person name="Gmitter F. Jr."/>
        </authorList>
    </citation>
    <scope>NUCLEOTIDE SEQUENCE [LARGE SCALE GENOMIC DNA]</scope>
    <source>
        <strain evidence="2">cv. Valencia</strain>
    </source>
</reference>
<accession>A0ACB8JRM1</accession>
<dbReference type="EMBL" id="CM039175">
    <property type="protein sequence ID" value="KAH9735361.1"/>
    <property type="molecule type" value="Genomic_DNA"/>
</dbReference>
<keyword evidence="1" id="KW-0347">Helicase</keyword>
<protein>
    <submittedName>
        <fullName evidence="1">DEAD-box ATP-dependent RNA helicase 57</fullName>
    </submittedName>
</protein>
<dbReference type="Proteomes" id="UP000829398">
    <property type="component" value="Chromosome 6"/>
</dbReference>
<keyword evidence="1" id="KW-0547">Nucleotide-binding</keyword>
<keyword evidence="1" id="KW-0378">Hydrolase</keyword>
<proteinExistence type="predicted"/>
<organism evidence="1 2">
    <name type="scientific">Citrus sinensis</name>
    <name type="common">Sweet orange</name>
    <name type="synonym">Citrus aurantium var. sinensis</name>
    <dbReference type="NCBI Taxonomy" id="2711"/>
    <lineage>
        <taxon>Eukaryota</taxon>
        <taxon>Viridiplantae</taxon>
        <taxon>Streptophyta</taxon>
        <taxon>Embryophyta</taxon>
        <taxon>Tracheophyta</taxon>
        <taxon>Spermatophyta</taxon>
        <taxon>Magnoliopsida</taxon>
        <taxon>eudicotyledons</taxon>
        <taxon>Gunneridae</taxon>
        <taxon>Pentapetalae</taxon>
        <taxon>rosids</taxon>
        <taxon>malvids</taxon>
        <taxon>Sapindales</taxon>
        <taxon>Rutaceae</taxon>
        <taxon>Aurantioideae</taxon>
        <taxon>Citrus</taxon>
    </lineage>
</organism>